<dbReference type="Proteomes" id="UP001152797">
    <property type="component" value="Unassembled WGS sequence"/>
</dbReference>
<feature type="compositionally biased region" description="Acidic residues" evidence="1">
    <location>
        <begin position="409"/>
        <end position="431"/>
    </location>
</feature>
<protein>
    <submittedName>
        <fullName evidence="4">Dynein heavy chain-like protein 2</fullName>
    </submittedName>
</protein>
<reference evidence="2" key="1">
    <citation type="submission" date="2022-10" db="EMBL/GenBank/DDBJ databases">
        <authorList>
            <person name="Chen Y."/>
            <person name="Dougan E. K."/>
            <person name="Chan C."/>
            <person name="Rhodes N."/>
            <person name="Thang M."/>
        </authorList>
    </citation>
    <scope>NUCLEOTIDE SEQUENCE</scope>
</reference>
<feature type="compositionally biased region" description="Basic and acidic residues" evidence="1">
    <location>
        <begin position="124"/>
        <end position="151"/>
    </location>
</feature>
<evidence type="ECO:0000313" key="4">
    <source>
        <dbReference type="EMBL" id="CAL4771361.1"/>
    </source>
</evidence>
<feature type="compositionally biased region" description="Acidic residues" evidence="1">
    <location>
        <begin position="324"/>
        <end position="356"/>
    </location>
</feature>
<dbReference type="AlphaFoldDB" id="A0A9P1FNQ7"/>
<proteinExistence type="predicted"/>
<evidence type="ECO:0000313" key="2">
    <source>
        <dbReference type="EMBL" id="CAI3984049.1"/>
    </source>
</evidence>
<feature type="compositionally biased region" description="Acidic residues" evidence="1">
    <location>
        <begin position="152"/>
        <end position="253"/>
    </location>
</feature>
<feature type="compositionally biased region" description="Acidic residues" evidence="1">
    <location>
        <begin position="374"/>
        <end position="396"/>
    </location>
</feature>
<dbReference type="EMBL" id="CAMXCT020000857">
    <property type="protein sequence ID" value="CAL1137424.1"/>
    <property type="molecule type" value="Genomic_DNA"/>
</dbReference>
<dbReference type="EMBL" id="CAMXCT010000857">
    <property type="protein sequence ID" value="CAI3984049.1"/>
    <property type="molecule type" value="Genomic_DNA"/>
</dbReference>
<organism evidence="2">
    <name type="scientific">Cladocopium goreaui</name>
    <dbReference type="NCBI Taxonomy" id="2562237"/>
    <lineage>
        <taxon>Eukaryota</taxon>
        <taxon>Sar</taxon>
        <taxon>Alveolata</taxon>
        <taxon>Dinophyceae</taxon>
        <taxon>Suessiales</taxon>
        <taxon>Symbiodiniaceae</taxon>
        <taxon>Cladocopium</taxon>
    </lineage>
</organism>
<sequence>TSMDNMETQPLDLSEIPALDEEDLRNSGEAPLDADGLPFCAQEKGESEEGTDDEEDEEEKEENDEEAEQCKETDLDEDETEEKEDEHERWSQVSDSWLTRAYMNPFLKKNPNFSPPSECIDLTDTPKKQCEDKAGKKHQEASEDEVSGDKREEDEDEKGAEAQSEEDEDERGAEEKSEEDEEQEEDQQSDKDEDERGAEERSEEQEEDQQSDKDEEEKDAEEKSEEDEQEEDQQSDKDDDEKGAEERSEEDEDGRGAGEKSEDDEQQEEEQQSDKDEEEKGAEEKSEEDEDERGAGEKSEDDEEQEEDQQSDKDEEERGAGEKSEDDEEQEEDQQSDKDEEERGAEVKSEDDEQQEEQQQSDKDKEEKGAEQKSEEDEDERGAEEKSEEDEEQEDQQSDKNEDEKGAEEMSEEADDVMDIEEEIEEDEEQENDKGEDKEDEDEEASSHAPASPPPISPQPGPDLSSDDDSSGDDNCIPEQPNDTNEIMQAAQHMLDYLNAMEERQKRQKDWETLHHQLESITQEVTSDLSEEEKTVKENKMWEVLMKLQKLREASDEAAGVYHPRAAGCRLREEALRRSYQPRGLHQRQRLASPSVARKYELLRSITMQEWTVEVRKRLHGKAKGQLYKVFKRKKDQKPFYTMKEAKECGFDDPDGKVPAAIAEIRANLAKKGSKVKVEVEICSGDAQFTRALWLWGTLPNLSSLRKPIDLKQLRDALARTEFTHIQWISKDCKCDDLAAKSLAEEEERVRNGTNRGNLPEPR</sequence>
<feature type="region of interest" description="Disordered" evidence="1">
    <location>
        <begin position="1"/>
        <end position="482"/>
    </location>
</feature>
<comment type="caution">
    <text evidence="2">The sequence shown here is derived from an EMBL/GenBank/DDBJ whole genome shotgun (WGS) entry which is preliminary data.</text>
</comment>
<dbReference type="EMBL" id="CAMXCT030000857">
    <property type="protein sequence ID" value="CAL4771361.1"/>
    <property type="molecule type" value="Genomic_DNA"/>
</dbReference>
<evidence type="ECO:0000256" key="1">
    <source>
        <dbReference type="SAM" id="MobiDB-lite"/>
    </source>
</evidence>
<feature type="compositionally biased region" description="Pro residues" evidence="1">
    <location>
        <begin position="451"/>
        <end position="461"/>
    </location>
</feature>
<reference evidence="3" key="2">
    <citation type="submission" date="2024-04" db="EMBL/GenBank/DDBJ databases">
        <authorList>
            <person name="Chen Y."/>
            <person name="Shah S."/>
            <person name="Dougan E. K."/>
            <person name="Thang M."/>
            <person name="Chan C."/>
        </authorList>
    </citation>
    <scope>NUCLEOTIDE SEQUENCE [LARGE SCALE GENOMIC DNA]</scope>
</reference>
<name>A0A9P1FNQ7_9DINO</name>
<keyword evidence="5" id="KW-1185">Reference proteome</keyword>
<feature type="compositionally biased region" description="Basic and acidic residues" evidence="1">
    <location>
        <begin position="310"/>
        <end position="323"/>
    </location>
</feature>
<feature type="compositionally biased region" description="Acidic residues" evidence="1">
    <location>
        <begin position="261"/>
        <end position="292"/>
    </location>
</feature>
<gene>
    <name evidence="2" type="ORF">C1SCF055_LOCUS11606</name>
</gene>
<feature type="compositionally biased region" description="Acidic residues" evidence="1">
    <location>
        <begin position="299"/>
        <end position="309"/>
    </location>
</feature>
<evidence type="ECO:0000313" key="3">
    <source>
        <dbReference type="EMBL" id="CAL1137424.1"/>
    </source>
</evidence>
<feature type="compositionally biased region" description="Basic and acidic residues" evidence="1">
    <location>
        <begin position="360"/>
        <end position="373"/>
    </location>
</feature>
<feature type="compositionally biased region" description="Basic and acidic residues" evidence="1">
    <location>
        <begin position="397"/>
        <end position="408"/>
    </location>
</feature>
<evidence type="ECO:0000313" key="5">
    <source>
        <dbReference type="Proteomes" id="UP001152797"/>
    </source>
</evidence>
<feature type="compositionally biased region" description="Acidic residues" evidence="1">
    <location>
        <begin position="74"/>
        <end position="85"/>
    </location>
</feature>
<accession>A0A9P1FNQ7</accession>
<feature type="non-terminal residue" evidence="2">
    <location>
        <position position="763"/>
    </location>
</feature>
<feature type="compositionally biased region" description="Acidic residues" evidence="1">
    <location>
        <begin position="46"/>
        <end position="67"/>
    </location>
</feature>